<sequence length="73" mass="8128">MKMLLNESPMLVRPPPGCRLPFGITMVFTGTPNCMKRKPGPSTRTSREAEKLSSQLPPQKAEVEKTGSRKRKS</sequence>
<protein>
    <submittedName>
        <fullName evidence="2 4">Uncharacterized protein</fullName>
    </submittedName>
</protein>
<keyword evidence="3" id="KW-1185">Reference proteome</keyword>
<dbReference type="AlphaFoldDB" id="A0A183SFB5"/>
<name>A0A183SFB5_SCHSO</name>
<evidence type="ECO:0000313" key="2">
    <source>
        <dbReference type="EMBL" id="VDL89298.1"/>
    </source>
</evidence>
<dbReference type="WBParaSite" id="SSLN_0000301301-mRNA-1">
    <property type="protein sequence ID" value="SSLN_0000301301-mRNA-1"/>
    <property type="gene ID" value="SSLN_0000301301"/>
</dbReference>
<reference evidence="4" key="1">
    <citation type="submission" date="2016-06" db="UniProtKB">
        <authorList>
            <consortium name="WormBaseParasite"/>
        </authorList>
    </citation>
    <scope>IDENTIFICATION</scope>
</reference>
<evidence type="ECO:0000313" key="4">
    <source>
        <dbReference type="WBParaSite" id="SSLN_0000301301-mRNA-1"/>
    </source>
</evidence>
<feature type="region of interest" description="Disordered" evidence="1">
    <location>
        <begin position="31"/>
        <end position="73"/>
    </location>
</feature>
<evidence type="ECO:0000256" key="1">
    <source>
        <dbReference type="SAM" id="MobiDB-lite"/>
    </source>
</evidence>
<accession>A0A183SFB5</accession>
<organism evidence="4">
    <name type="scientific">Schistocephalus solidus</name>
    <name type="common">Tapeworm</name>
    <dbReference type="NCBI Taxonomy" id="70667"/>
    <lineage>
        <taxon>Eukaryota</taxon>
        <taxon>Metazoa</taxon>
        <taxon>Spiralia</taxon>
        <taxon>Lophotrochozoa</taxon>
        <taxon>Platyhelminthes</taxon>
        <taxon>Cestoda</taxon>
        <taxon>Eucestoda</taxon>
        <taxon>Diphyllobothriidea</taxon>
        <taxon>Diphyllobothriidae</taxon>
        <taxon>Schistocephalus</taxon>
    </lineage>
</organism>
<dbReference type="EMBL" id="UYSU01032374">
    <property type="protein sequence ID" value="VDL89298.1"/>
    <property type="molecule type" value="Genomic_DNA"/>
</dbReference>
<reference evidence="2 3" key="2">
    <citation type="submission" date="2018-11" db="EMBL/GenBank/DDBJ databases">
        <authorList>
            <consortium name="Pathogen Informatics"/>
        </authorList>
    </citation>
    <scope>NUCLEOTIDE SEQUENCE [LARGE SCALE GENOMIC DNA]</scope>
    <source>
        <strain evidence="2 3">NST_G2</strain>
    </source>
</reference>
<gene>
    <name evidence="2" type="ORF">SSLN_LOCUS2913</name>
</gene>
<evidence type="ECO:0000313" key="3">
    <source>
        <dbReference type="Proteomes" id="UP000275846"/>
    </source>
</evidence>
<proteinExistence type="predicted"/>
<dbReference type="Proteomes" id="UP000275846">
    <property type="component" value="Unassembled WGS sequence"/>
</dbReference>